<evidence type="ECO:0000313" key="2">
    <source>
        <dbReference type="EMBL" id="QSO49316.1"/>
    </source>
</evidence>
<organism evidence="2 3">
    <name type="scientific">Alicyclobacillus mengziensis</name>
    <dbReference type="NCBI Taxonomy" id="2931921"/>
    <lineage>
        <taxon>Bacteria</taxon>
        <taxon>Bacillati</taxon>
        <taxon>Bacillota</taxon>
        <taxon>Bacilli</taxon>
        <taxon>Bacillales</taxon>
        <taxon>Alicyclobacillaceae</taxon>
        <taxon>Alicyclobacillus</taxon>
    </lineage>
</organism>
<reference evidence="2 3" key="1">
    <citation type="submission" date="2021-02" db="EMBL/GenBank/DDBJ databases">
        <title>Alicyclobacillus curvatus sp. nov. and Alicyclobacillus mengziensis sp. nov., two acidophilic bacteria isolated from acid mine drainage.</title>
        <authorList>
            <person name="Huang Y."/>
        </authorList>
    </citation>
    <scope>NUCLEOTIDE SEQUENCE [LARGE SCALE GENOMIC DNA]</scope>
    <source>
        <strain evidence="2 3">S30H14</strain>
    </source>
</reference>
<dbReference type="EMBL" id="CP071182">
    <property type="protein sequence ID" value="QSO49316.1"/>
    <property type="molecule type" value="Genomic_DNA"/>
</dbReference>
<dbReference type="KEGG" id="afx:JZ786_10555"/>
<gene>
    <name evidence="2" type="ORF">JZ786_10555</name>
</gene>
<name>A0A9X7W230_9BACL</name>
<dbReference type="InterPro" id="IPR050261">
    <property type="entry name" value="FrsA_esterase"/>
</dbReference>
<dbReference type="Pfam" id="PF06500">
    <property type="entry name" value="FrsA-like"/>
    <property type="match status" value="1"/>
</dbReference>
<dbReference type="RefSeq" id="WP_206658629.1">
    <property type="nucleotide sequence ID" value="NZ_CP071182.1"/>
</dbReference>
<dbReference type="PANTHER" id="PTHR22946:SF12">
    <property type="entry name" value="CONIDIAL PIGMENT BIOSYNTHESIS PROTEIN AYG1 (AFU_ORTHOLOGUE AFUA_2G17550)"/>
    <property type="match status" value="1"/>
</dbReference>
<proteinExistence type="predicted"/>
<protein>
    <submittedName>
        <fullName evidence="2">Alpha/beta hydrolase</fullName>
    </submittedName>
</protein>
<dbReference type="Proteomes" id="UP000663505">
    <property type="component" value="Chromosome"/>
</dbReference>
<dbReference type="Gene3D" id="1.20.1440.110">
    <property type="entry name" value="acylaminoacyl peptidase"/>
    <property type="match status" value="1"/>
</dbReference>
<dbReference type="GO" id="GO:0016787">
    <property type="term" value="F:hydrolase activity"/>
    <property type="evidence" value="ECO:0007669"/>
    <property type="project" value="UniProtKB-KW"/>
</dbReference>
<dbReference type="PANTHER" id="PTHR22946">
    <property type="entry name" value="DIENELACTONE HYDROLASE DOMAIN-CONTAINING PROTEIN-RELATED"/>
    <property type="match status" value="1"/>
</dbReference>
<evidence type="ECO:0000313" key="3">
    <source>
        <dbReference type="Proteomes" id="UP000663505"/>
    </source>
</evidence>
<dbReference type="InterPro" id="IPR010520">
    <property type="entry name" value="FrsA-like"/>
</dbReference>
<accession>A0A9X7W230</accession>
<sequence length="379" mass="42797">MTTATSIWGYWDDNNHWNFTLWRLIGLSDFGASNFSEIMEAVQRIPSGDEKAWFNQWFALGFRVEQLAHKAEAKGNGLSARNAYSRACNYYRVAQFFLSGQDERKVPTLERMDLMFQSALKYVDNVEIVDIPYEDTMLGGYFIKAAGEGPHPTMIYMNGADSLPPEVYFTAGKHMAEAGINFLVYYAPGVGLTLYKNGIPVRHDAEVFVSPAVNWVLQRSDVDPSRLILIGESFAGYTVPRAAAYEKRISAAVVWSPIYKFDATFAFEHSGPSFQDHLLRLFGASSYDDLAEKSSKYDLTGVASEIDCKLYLIQGSEDFIIPIPLESALRLYNEAKSNVKELRFIERDEGLGGVLHCQKDNLHIAHFETLNWLKKVEII</sequence>
<dbReference type="AlphaFoldDB" id="A0A9X7W230"/>
<keyword evidence="3" id="KW-1185">Reference proteome</keyword>
<dbReference type="Gene3D" id="3.40.50.1820">
    <property type="entry name" value="alpha/beta hydrolase"/>
    <property type="match status" value="1"/>
</dbReference>
<keyword evidence="1 2" id="KW-0378">Hydrolase</keyword>
<dbReference type="SUPFAM" id="SSF53474">
    <property type="entry name" value="alpha/beta-Hydrolases"/>
    <property type="match status" value="1"/>
</dbReference>
<dbReference type="InterPro" id="IPR029058">
    <property type="entry name" value="AB_hydrolase_fold"/>
</dbReference>
<evidence type="ECO:0000256" key="1">
    <source>
        <dbReference type="ARBA" id="ARBA00022801"/>
    </source>
</evidence>